<dbReference type="PANTHER" id="PTHR42994:SF1">
    <property type="entry name" value="PEPTIDASE T"/>
    <property type="match status" value="1"/>
</dbReference>
<keyword evidence="5" id="KW-0378">Hydrolase</keyword>
<evidence type="ECO:0000256" key="2">
    <source>
        <dbReference type="ARBA" id="ARBA00009692"/>
    </source>
</evidence>
<organism evidence="9">
    <name type="scientific">freshwater metagenome</name>
    <dbReference type="NCBI Taxonomy" id="449393"/>
    <lineage>
        <taxon>unclassified sequences</taxon>
        <taxon>metagenomes</taxon>
        <taxon>ecological metagenomes</taxon>
    </lineage>
</organism>
<reference evidence="9" key="1">
    <citation type="submission" date="2020-05" db="EMBL/GenBank/DDBJ databases">
        <authorList>
            <person name="Chiriac C."/>
            <person name="Salcher M."/>
            <person name="Ghai R."/>
            <person name="Kavagutti S V."/>
        </authorList>
    </citation>
    <scope>NUCLEOTIDE SEQUENCE</scope>
</reference>
<evidence type="ECO:0000256" key="1">
    <source>
        <dbReference type="ARBA" id="ARBA00001947"/>
    </source>
</evidence>
<dbReference type="InterPro" id="IPR010161">
    <property type="entry name" value="Peptidase_M20B"/>
</dbReference>
<keyword evidence="4" id="KW-0479">Metal-binding</keyword>
<keyword evidence="6" id="KW-0862">Zinc</keyword>
<dbReference type="InterPro" id="IPR036264">
    <property type="entry name" value="Bact_exopeptidase_dim_dom"/>
</dbReference>
<dbReference type="Gene3D" id="3.40.630.10">
    <property type="entry name" value="Zn peptidases"/>
    <property type="match status" value="1"/>
</dbReference>
<evidence type="ECO:0000256" key="4">
    <source>
        <dbReference type="ARBA" id="ARBA00022723"/>
    </source>
</evidence>
<dbReference type="NCBIfam" id="TIGR01882">
    <property type="entry name" value="peptidase-T"/>
    <property type="match status" value="1"/>
</dbReference>
<dbReference type="GO" id="GO:0045148">
    <property type="term" value="F:tripeptide aminopeptidase activity"/>
    <property type="evidence" value="ECO:0007669"/>
    <property type="project" value="InterPro"/>
</dbReference>
<comment type="cofactor">
    <cofactor evidence="1">
        <name>Zn(2+)</name>
        <dbReference type="ChEBI" id="CHEBI:29105"/>
    </cofactor>
</comment>
<dbReference type="NCBIfam" id="NF003976">
    <property type="entry name" value="PRK05469.1"/>
    <property type="match status" value="1"/>
</dbReference>
<dbReference type="InterPro" id="IPR002933">
    <property type="entry name" value="Peptidase_M20"/>
</dbReference>
<dbReference type="GO" id="GO:0008237">
    <property type="term" value="F:metallopeptidase activity"/>
    <property type="evidence" value="ECO:0007669"/>
    <property type="project" value="UniProtKB-KW"/>
</dbReference>
<dbReference type="PIRSF" id="PIRSF037215">
    <property type="entry name" value="Peptidase_M20B"/>
    <property type="match status" value="1"/>
</dbReference>
<feature type="domain" description="Peptidase M20 dimerisation" evidence="8">
    <location>
        <begin position="232"/>
        <end position="327"/>
    </location>
</feature>
<accession>A0A6J7GDT9</accession>
<dbReference type="PROSITE" id="PS00758">
    <property type="entry name" value="ARGE_DAPE_CPG2_1"/>
    <property type="match status" value="1"/>
</dbReference>
<evidence type="ECO:0000259" key="8">
    <source>
        <dbReference type="Pfam" id="PF07687"/>
    </source>
</evidence>
<dbReference type="NCBIfam" id="NF009920">
    <property type="entry name" value="PRK13381.1"/>
    <property type="match status" value="1"/>
</dbReference>
<dbReference type="EMBL" id="CAFBMK010000024">
    <property type="protein sequence ID" value="CAB4902650.1"/>
    <property type="molecule type" value="Genomic_DNA"/>
</dbReference>
<dbReference type="SUPFAM" id="SSF55031">
    <property type="entry name" value="Bacterial exopeptidase dimerisation domain"/>
    <property type="match status" value="1"/>
</dbReference>
<dbReference type="SUPFAM" id="SSF53187">
    <property type="entry name" value="Zn-dependent exopeptidases"/>
    <property type="match status" value="1"/>
</dbReference>
<dbReference type="GO" id="GO:0008270">
    <property type="term" value="F:zinc ion binding"/>
    <property type="evidence" value="ECO:0007669"/>
    <property type="project" value="InterPro"/>
</dbReference>
<sequence length="444" mass="46742">MAVTSVPRAPFTSGLAEELAPGLLDRFTRYVRVSTQSDREAEGSPSTLRQLDLSRLLVGELREIGLTDVELDDDGYVYATLPATTEAAPDGTPWPVVGLIAHVDTSPDAPGDGVEPLVHEAYDGGELRLPKAGTVLAPARMPELASRVGHDLVTSSGDTLLGADDKAGVAEIVTALAHLAAHPELPRPTLRVCFTPDEEIGRGAHRFDVAGFGAVCAYTVDGSEPGELQDETFTAAEAVVTIEGHDVHPGFATGKLVNASRLAARIVAALPPELTPEATSGRDGFVHVYETTATAARAEIRAIVRDFDDALLQQHADLLRSIVAEVAADEPRARLSVEVTPQYPNMREHIARFPAVVTAAERAIEGEGLVLVRTAIRGGTDGSQLSAMGLPTPNVFTGGHEYHSVREWASLQEMASAAATVVRIAEAWTAPDLVAAAAAGHLPG</sequence>
<dbReference type="PANTHER" id="PTHR42994">
    <property type="entry name" value="PEPTIDASE T"/>
    <property type="match status" value="1"/>
</dbReference>
<dbReference type="Gene3D" id="3.30.70.360">
    <property type="match status" value="1"/>
</dbReference>
<evidence type="ECO:0000256" key="3">
    <source>
        <dbReference type="ARBA" id="ARBA00022670"/>
    </source>
</evidence>
<keyword evidence="7" id="KW-0482">Metalloprotease</keyword>
<dbReference type="Pfam" id="PF01546">
    <property type="entry name" value="Peptidase_M20"/>
    <property type="match status" value="1"/>
</dbReference>
<keyword evidence="3" id="KW-0645">Protease</keyword>
<dbReference type="InterPro" id="IPR001261">
    <property type="entry name" value="ArgE/DapE_CS"/>
</dbReference>
<evidence type="ECO:0000313" key="9">
    <source>
        <dbReference type="EMBL" id="CAB4902650.1"/>
    </source>
</evidence>
<evidence type="ECO:0000256" key="6">
    <source>
        <dbReference type="ARBA" id="ARBA00022833"/>
    </source>
</evidence>
<gene>
    <name evidence="9" type="ORF">UFOPK3564_00672</name>
</gene>
<dbReference type="GO" id="GO:0006518">
    <property type="term" value="P:peptide metabolic process"/>
    <property type="evidence" value="ECO:0007669"/>
    <property type="project" value="InterPro"/>
</dbReference>
<dbReference type="PROSITE" id="PS00759">
    <property type="entry name" value="ARGE_DAPE_CPG2_2"/>
    <property type="match status" value="1"/>
</dbReference>
<comment type="similarity">
    <text evidence="2">Belongs to the peptidase M20B family.</text>
</comment>
<dbReference type="InterPro" id="IPR011650">
    <property type="entry name" value="Peptidase_M20_dimer"/>
</dbReference>
<dbReference type="AlphaFoldDB" id="A0A6J7GDT9"/>
<dbReference type="GO" id="GO:0005829">
    <property type="term" value="C:cytosol"/>
    <property type="evidence" value="ECO:0007669"/>
    <property type="project" value="TreeGrafter"/>
</dbReference>
<dbReference type="GO" id="GO:0006508">
    <property type="term" value="P:proteolysis"/>
    <property type="evidence" value="ECO:0007669"/>
    <property type="project" value="UniProtKB-KW"/>
</dbReference>
<dbReference type="Pfam" id="PF07687">
    <property type="entry name" value="M20_dimer"/>
    <property type="match status" value="1"/>
</dbReference>
<name>A0A6J7GDT9_9ZZZZ</name>
<proteinExistence type="inferred from homology"/>
<evidence type="ECO:0000256" key="5">
    <source>
        <dbReference type="ARBA" id="ARBA00022801"/>
    </source>
</evidence>
<protein>
    <submittedName>
        <fullName evidence="9">Unannotated protein</fullName>
    </submittedName>
</protein>
<evidence type="ECO:0000256" key="7">
    <source>
        <dbReference type="ARBA" id="ARBA00023049"/>
    </source>
</evidence>